<dbReference type="PANTHER" id="PTHR12631">
    <property type="entry name" value="ALPHA-L-IDURONIDASE"/>
    <property type="match status" value="1"/>
</dbReference>
<dbReference type="Proteomes" id="UP000176609">
    <property type="component" value="Unassembled WGS sequence"/>
</dbReference>
<dbReference type="InterPro" id="IPR051923">
    <property type="entry name" value="Glycosyl_Hydrolase_39"/>
</dbReference>
<dbReference type="GO" id="GO:0004553">
    <property type="term" value="F:hydrolase activity, hydrolyzing O-glycosyl compounds"/>
    <property type="evidence" value="ECO:0007669"/>
    <property type="project" value="TreeGrafter"/>
</dbReference>
<comment type="caution">
    <text evidence="2">The sequence shown here is derived from an EMBL/GenBank/DDBJ whole genome shotgun (WGS) entry which is preliminary data.</text>
</comment>
<evidence type="ECO:0000259" key="1">
    <source>
        <dbReference type="Pfam" id="PF11790"/>
    </source>
</evidence>
<accession>A0A1F6ANY1</accession>
<gene>
    <name evidence="2" type="ORF">A2960_03650</name>
</gene>
<dbReference type="AlphaFoldDB" id="A0A1F6ANY1"/>
<dbReference type="Gene3D" id="3.20.20.80">
    <property type="entry name" value="Glycosidases"/>
    <property type="match status" value="1"/>
</dbReference>
<evidence type="ECO:0000313" key="2">
    <source>
        <dbReference type="EMBL" id="OGG26395.1"/>
    </source>
</evidence>
<sequence>MNKSKSLSKLGINLTVMHHQQEMLDKYIKYLKELKIEWVRLTLDFNDQPNLQSITYLIKECQKNDIKVVGLLSNIIAGNIVNIIFPRLKNKPVIEQADEYRSFVIKYVSGLKKYIKHWQILNEVNTRRFWVKRPNPAEYVMILKETSDIIKKIDSKAKIIFSGILENDDRRFRPFIMKDYYINSLLHNAILYFDIASFHPYVKECFISLQNKHYYYSKVTKLIDKAKNQMTDSKKPIWITEFGISHKWVRISKKDIAWVYWMIYKYCCDNGIMFFLWQLFDIRQPGHEPLSPEKYFGLLDTNLKPKETYHEFLKLIRG</sequence>
<reference evidence="2 3" key="1">
    <citation type="journal article" date="2016" name="Nat. Commun.">
        <title>Thousands of microbial genomes shed light on interconnected biogeochemical processes in an aquifer system.</title>
        <authorList>
            <person name="Anantharaman K."/>
            <person name="Brown C.T."/>
            <person name="Hug L.A."/>
            <person name="Sharon I."/>
            <person name="Castelle C.J."/>
            <person name="Probst A.J."/>
            <person name="Thomas B.C."/>
            <person name="Singh A."/>
            <person name="Wilkins M.J."/>
            <person name="Karaoz U."/>
            <person name="Brodie E.L."/>
            <person name="Williams K.H."/>
            <person name="Hubbard S.S."/>
            <person name="Banfield J.F."/>
        </authorList>
    </citation>
    <scope>NUCLEOTIDE SEQUENCE [LARGE SCALE GENOMIC DNA]</scope>
</reference>
<organism evidence="2 3">
    <name type="scientific">Candidatus Gottesmanbacteria bacterium RIFCSPLOWO2_01_FULL_39_12b</name>
    <dbReference type="NCBI Taxonomy" id="1798388"/>
    <lineage>
        <taxon>Bacteria</taxon>
        <taxon>Candidatus Gottesmaniibacteriota</taxon>
    </lineage>
</organism>
<dbReference type="SUPFAM" id="SSF51445">
    <property type="entry name" value="(Trans)glycosidases"/>
    <property type="match status" value="1"/>
</dbReference>
<evidence type="ECO:0000313" key="3">
    <source>
        <dbReference type="Proteomes" id="UP000176609"/>
    </source>
</evidence>
<dbReference type="InterPro" id="IPR024655">
    <property type="entry name" value="Asl1_glyco_hydro_catalytic"/>
</dbReference>
<dbReference type="Pfam" id="PF11790">
    <property type="entry name" value="Glyco_hydro_cc"/>
    <property type="match status" value="1"/>
</dbReference>
<feature type="domain" description="Asl1-like glycosyl hydrolase catalytic" evidence="1">
    <location>
        <begin position="197"/>
        <end position="248"/>
    </location>
</feature>
<name>A0A1F6ANY1_9BACT</name>
<dbReference type="PANTHER" id="PTHR12631:SF10">
    <property type="entry name" value="BETA-XYLOSIDASE-LIKE PROTEIN-RELATED"/>
    <property type="match status" value="1"/>
</dbReference>
<dbReference type="InterPro" id="IPR017853">
    <property type="entry name" value="GH"/>
</dbReference>
<proteinExistence type="predicted"/>
<dbReference type="EMBL" id="MFJR01000010">
    <property type="protein sequence ID" value="OGG26395.1"/>
    <property type="molecule type" value="Genomic_DNA"/>
</dbReference>
<protein>
    <recommendedName>
        <fullName evidence="1">Asl1-like glycosyl hydrolase catalytic domain-containing protein</fullName>
    </recommendedName>
</protein>